<dbReference type="InterPro" id="IPR002545">
    <property type="entry name" value="CheW-lke_dom"/>
</dbReference>
<dbReference type="GO" id="GO:0005829">
    <property type="term" value="C:cytosol"/>
    <property type="evidence" value="ECO:0007669"/>
    <property type="project" value="TreeGrafter"/>
</dbReference>
<evidence type="ECO:0000256" key="1">
    <source>
        <dbReference type="ARBA" id="ARBA00004496"/>
    </source>
</evidence>
<dbReference type="Gene3D" id="2.40.50.180">
    <property type="entry name" value="CheA-289, Domain 4"/>
    <property type="match status" value="1"/>
</dbReference>
<evidence type="ECO:0000313" key="6">
    <source>
        <dbReference type="Proteomes" id="UP000000466"/>
    </source>
</evidence>
<dbReference type="Proteomes" id="UP000000466">
    <property type="component" value="Chromosome"/>
</dbReference>
<accession>K4KH97</accession>
<dbReference type="KEGG" id="saga:M5M_00405"/>
<dbReference type="HOGENOM" id="CLU_048995_1_0_6"/>
<evidence type="ECO:0000259" key="4">
    <source>
        <dbReference type="PROSITE" id="PS50851"/>
    </source>
</evidence>
<proteinExistence type="predicted"/>
<dbReference type="SMART" id="SM00260">
    <property type="entry name" value="CheW"/>
    <property type="match status" value="1"/>
</dbReference>
<dbReference type="EMBL" id="CP003746">
    <property type="protein sequence ID" value="AFU97318.1"/>
    <property type="molecule type" value="Genomic_DNA"/>
</dbReference>
<evidence type="ECO:0000313" key="5">
    <source>
        <dbReference type="EMBL" id="AFU97318.1"/>
    </source>
</evidence>
<sequence length="183" mass="19673">MPLPDTASQSVGAPLVLQDLAADEQAIDLLHDLDMLVQGNQLMTLLVGDEYYAIDIRAVTEIRRYSNATRLPNASDHVLGVINMRGDIVPILDLRLLLGVGDAKVVDTTVVIILSECVEGTRRSLGFVVDAVTDVIAQDSGSVQVGTPGANQIPYELYAGLISLEDKTLTLLDTQKMLALESD</sequence>
<dbReference type="InterPro" id="IPR039315">
    <property type="entry name" value="CheW"/>
</dbReference>
<evidence type="ECO:0000256" key="2">
    <source>
        <dbReference type="ARBA" id="ARBA00021483"/>
    </source>
</evidence>
<dbReference type="eggNOG" id="COG0835">
    <property type="taxonomic scope" value="Bacteria"/>
</dbReference>
<organism evidence="5 6">
    <name type="scientific">Simiduia agarivorans (strain DSM 21679 / JCM 13881 / BCRC 17597 / SA1)</name>
    <dbReference type="NCBI Taxonomy" id="1117647"/>
    <lineage>
        <taxon>Bacteria</taxon>
        <taxon>Pseudomonadati</taxon>
        <taxon>Pseudomonadota</taxon>
        <taxon>Gammaproteobacteria</taxon>
        <taxon>Cellvibrionales</taxon>
        <taxon>Cellvibrionaceae</taxon>
        <taxon>Simiduia</taxon>
    </lineage>
</organism>
<dbReference type="STRING" id="1117647.M5M_00405"/>
<dbReference type="PANTHER" id="PTHR22617:SF45">
    <property type="entry name" value="CHEMOTAXIS PROTEIN CHEW"/>
    <property type="match status" value="1"/>
</dbReference>
<dbReference type="InterPro" id="IPR036061">
    <property type="entry name" value="CheW-like_dom_sf"/>
</dbReference>
<keyword evidence="3" id="KW-0963">Cytoplasm</keyword>
<keyword evidence="6" id="KW-1185">Reference proteome</keyword>
<reference evidence="5 6" key="1">
    <citation type="journal article" date="2013" name="Genome Announc.">
        <title>Complete genome sequence of Simiduia agarivorans SA1(T), a marine bacterium able to degrade a variety of polysaccharides.</title>
        <authorList>
            <person name="Lin S.Y."/>
            <person name="Shieh W.Y."/>
            <person name="Chen J.S."/>
            <person name="Tang S.L."/>
        </authorList>
    </citation>
    <scope>NUCLEOTIDE SEQUENCE [LARGE SCALE GENOMIC DNA]</scope>
    <source>
        <strain evidence="6">DSM 21679 / JCM 13881 / BCRC 17597 / SA1</strain>
    </source>
</reference>
<dbReference type="PROSITE" id="PS50851">
    <property type="entry name" value="CHEW"/>
    <property type="match status" value="1"/>
</dbReference>
<feature type="domain" description="CheW-like" evidence="4">
    <location>
        <begin position="39"/>
        <end position="183"/>
    </location>
</feature>
<dbReference type="PANTHER" id="PTHR22617">
    <property type="entry name" value="CHEMOTAXIS SENSOR HISTIDINE KINASE-RELATED"/>
    <property type="match status" value="1"/>
</dbReference>
<dbReference type="Pfam" id="PF01584">
    <property type="entry name" value="CheW"/>
    <property type="match status" value="1"/>
</dbReference>
<dbReference type="GO" id="GO:0006935">
    <property type="term" value="P:chemotaxis"/>
    <property type="evidence" value="ECO:0007669"/>
    <property type="project" value="InterPro"/>
</dbReference>
<dbReference type="AlphaFoldDB" id="K4KH97"/>
<name>K4KH97_SIMAS</name>
<dbReference type="Gene3D" id="2.30.30.40">
    <property type="entry name" value="SH3 Domains"/>
    <property type="match status" value="1"/>
</dbReference>
<protein>
    <recommendedName>
        <fullName evidence="2">Chemotaxis protein CheW</fullName>
    </recommendedName>
</protein>
<evidence type="ECO:0000256" key="3">
    <source>
        <dbReference type="ARBA" id="ARBA00022490"/>
    </source>
</evidence>
<dbReference type="SUPFAM" id="SSF50341">
    <property type="entry name" value="CheW-like"/>
    <property type="match status" value="1"/>
</dbReference>
<dbReference type="GO" id="GO:0007165">
    <property type="term" value="P:signal transduction"/>
    <property type="evidence" value="ECO:0007669"/>
    <property type="project" value="InterPro"/>
</dbReference>
<dbReference type="OrthoDB" id="9790406at2"/>
<comment type="subcellular location">
    <subcellularLocation>
        <location evidence="1">Cytoplasm</location>
    </subcellularLocation>
</comment>
<dbReference type="RefSeq" id="WP_015045491.1">
    <property type="nucleotide sequence ID" value="NC_018868.3"/>
</dbReference>
<gene>
    <name evidence="5" type="ordered locus">M5M_00405</name>
</gene>